<dbReference type="STRING" id="482827.SAMN04488243_11718"/>
<reference evidence="2" key="1">
    <citation type="submission" date="2016-10" db="EMBL/GenBank/DDBJ databases">
        <authorList>
            <person name="Varghese N."/>
            <person name="Submissions S."/>
        </authorList>
    </citation>
    <scope>NUCLEOTIDE SEQUENCE [LARGE SCALE GENOMIC DNA]</scope>
    <source>
        <strain evidence="2">CGMCC 1.6992</strain>
    </source>
</reference>
<keyword evidence="2" id="KW-1185">Reference proteome</keyword>
<gene>
    <name evidence="1" type="ORF">SAMN04488243_11718</name>
</gene>
<evidence type="ECO:0000313" key="1">
    <source>
        <dbReference type="EMBL" id="SDE94514.1"/>
    </source>
</evidence>
<sequence>MMEEIRDLDLALRAALGAGRRGPLPGLGRGPGRPWEGIAERTPQVWAVWLSEWWRMKTGRPLPERPPVCLTFGEQVVRLVGVERRFGHEWQFVCPGCGGKRRVLYLVRRGLLCRKCARLGYLSQARRGGKDRALDLGLPLWGRYALRAFPEALAEDLGKDFRKALEALFSGLKLKEVEDEEGEGEAEVD</sequence>
<dbReference type="Proteomes" id="UP000199446">
    <property type="component" value="Unassembled WGS sequence"/>
</dbReference>
<dbReference type="AlphaFoldDB" id="A0A1G7H2H4"/>
<organism evidence="1 2">
    <name type="scientific">Thermus arciformis</name>
    <dbReference type="NCBI Taxonomy" id="482827"/>
    <lineage>
        <taxon>Bacteria</taxon>
        <taxon>Thermotogati</taxon>
        <taxon>Deinococcota</taxon>
        <taxon>Deinococci</taxon>
        <taxon>Thermales</taxon>
        <taxon>Thermaceae</taxon>
        <taxon>Thermus</taxon>
    </lineage>
</organism>
<protein>
    <recommendedName>
        <fullName evidence="3">Transposase zinc-ribbon domain-containing protein</fullName>
    </recommendedName>
</protein>
<proteinExistence type="predicted"/>
<evidence type="ECO:0008006" key="3">
    <source>
        <dbReference type="Google" id="ProtNLM"/>
    </source>
</evidence>
<name>A0A1G7H2H4_9DEIN</name>
<dbReference type="RefSeq" id="WP_244880377.1">
    <property type="nucleotide sequence ID" value="NZ_FNBC01000017.1"/>
</dbReference>
<dbReference type="EMBL" id="FNBC01000017">
    <property type="protein sequence ID" value="SDE94514.1"/>
    <property type="molecule type" value="Genomic_DNA"/>
</dbReference>
<evidence type="ECO:0000313" key="2">
    <source>
        <dbReference type="Proteomes" id="UP000199446"/>
    </source>
</evidence>
<accession>A0A1G7H2H4</accession>